<proteinExistence type="predicted"/>
<feature type="compositionally biased region" description="Low complexity" evidence="1">
    <location>
        <begin position="634"/>
        <end position="671"/>
    </location>
</feature>
<accession>A0A1E3NI89</accession>
<feature type="compositionally biased region" description="Low complexity" evidence="1">
    <location>
        <begin position="686"/>
        <end position="717"/>
    </location>
</feature>
<dbReference type="EMBL" id="KV454004">
    <property type="protein sequence ID" value="ODQ45865.1"/>
    <property type="molecule type" value="Genomic_DNA"/>
</dbReference>
<dbReference type="OrthoDB" id="10001928at2759"/>
<evidence type="ECO:0000313" key="3">
    <source>
        <dbReference type="Proteomes" id="UP000094455"/>
    </source>
</evidence>
<evidence type="ECO:0000256" key="1">
    <source>
        <dbReference type="SAM" id="MobiDB-lite"/>
    </source>
</evidence>
<feature type="compositionally biased region" description="Basic and acidic residues" evidence="1">
    <location>
        <begin position="1190"/>
        <end position="1203"/>
    </location>
</feature>
<evidence type="ECO:0000313" key="2">
    <source>
        <dbReference type="EMBL" id="ODQ45865.1"/>
    </source>
</evidence>
<feature type="region of interest" description="Disordered" evidence="1">
    <location>
        <begin position="584"/>
        <end position="717"/>
    </location>
</feature>
<dbReference type="GO" id="GO:0005829">
    <property type="term" value="C:cytosol"/>
    <property type="evidence" value="ECO:0007669"/>
    <property type="project" value="TreeGrafter"/>
</dbReference>
<organism evidence="2 3">
    <name type="scientific">Pichia membranifaciens NRRL Y-2026</name>
    <dbReference type="NCBI Taxonomy" id="763406"/>
    <lineage>
        <taxon>Eukaryota</taxon>
        <taxon>Fungi</taxon>
        <taxon>Dikarya</taxon>
        <taxon>Ascomycota</taxon>
        <taxon>Saccharomycotina</taxon>
        <taxon>Pichiomycetes</taxon>
        <taxon>Pichiales</taxon>
        <taxon>Pichiaceae</taxon>
        <taxon>Pichia</taxon>
    </lineage>
</organism>
<dbReference type="PANTHER" id="PTHR43503:SF2">
    <property type="entry name" value="NEGATIVE REGULATOR OF SPORULATION MDS3-RELATED"/>
    <property type="match status" value="1"/>
</dbReference>
<feature type="region of interest" description="Disordered" evidence="1">
    <location>
        <begin position="742"/>
        <end position="775"/>
    </location>
</feature>
<feature type="compositionally biased region" description="Polar residues" evidence="1">
    <location>
        <begin position="1335"/>
        <end position="1358"/>
    </location>
</feature>
<feature type="compositionally biased region" description="Basic residues" evidence="1">
    <location>
        <begin position="1378"/>
        <end position="1391"/>
    </location>
</feature>
<dbReference type="GO" id="GO:0005739">
    <property type="term" value="C:mitochondrion"/>
    <property type="evidence" value="ECO:0007669"/>
    <property type="project" value="TreeGrafter"/>
</dbReference>
<feature type="region of interest" description="Disordered" evidence="1">
    <location>
        <begin position="1173"/>
        <end position="1263"/>
    </location>
</feature>
<keyword evidence="3" id="KW-1185">Reference proteome</keyword>
<dbReference type="RefSeq" id="XP_019016978.1">
    <property type="nucleotide sequence ID" value="XM_019161475.1"/>
</dbReference>
<name>A0A1E3NI89_9ASCO</name>
<feature type="region of interest" description="Disordered" evidence="1">
    <location>
        <begin position="1325"/>
        <end position="1391"/>
    </location>
</feature>
<sequence>MSALDLSATKCHPLEMPNCDSKDARLRLDCRTGASVSIFNSRVFVFGGATLELEIPQDFTLETIRSVFKTTLELSANENRHTEYNQYLSAECFRLSLISRKWNHYKTNSSSTLETPPARFFHAMCVYDNYIYISGGINFSNDNKPEVLNDLWRFDSIDRQWKCIYENGNSELLKRYDHIMLMLPNLEMFDKSLIQPGICMVGGVGEDGQYHQALDLFDMSTLKVYEKEHPNLSEFRHSRQGNSEEEHLKIRHSLNAFYPELCSNTNDLRLYGFCKTPDPVEFEPLLVFTNSCKGVRYSHNSNFDISDISSLQFPTIGVFGENILVIGFIANERKLSSYVFNIRTDTWTKLQISCLHKVYTHKPSKGFVWESHHKIAFLGSMSMKDASGSVDYFDNLVVMSLPFTNFFGKKPYTVAQRLRFSNSPSASSLHTLENNSVKRTNSITSANSNLSHVRANPVHGMEHTGDFAGYAYHVAQQMQVNSIKSVLPSYAIAIGKNAFDRNTALSDIDLVCSDGNVVPIPLTLCRRRWGYGFDELFADACAKLHLEQRALNLVESSRNSFSDSCDNDSDDYASIGSKNSLSGPNFRYPFQEKGNKNEPFSIRGGRVRSPSLNESRNNSMTGSLFNPTALNRASISLSQSRRNSSNIGLSRNNSVSYLSPSRRSSLSNSANSRRHSLGGGLQIAQSSSRRGSTLSRSSMLSTSSNSYNSSSSNPLLRQHVNHNSQSNVTIGSSPGCSTSAPISFSPALGAQRSSVTSNNDINNNNEGTDTLHLPPSIKLENIPLQLPMPEVLPDGTPMHNLDPESLSRTLSHISAAENTFSKKNSLNSMPRSSREEIADMAEQIENSLDMNTKFDPVLLPRSLYLPYPRNTVHAIVEYLYSGQIGANWKLFPTGIELLQATKQLGIPLLYDLILELFFVSLGIMEATLKAKLILILEKENNGQSNGSDEHIYSLLDMKGNDDFDLDWKLLLEAATGSRRDSGSTISSDMKIDDHEQSITSSHGDQMLDLADLGPTDKIEAEACDLSPTNTKFEAASLAATEKVEPKEVPDDTDGHRFRITIGTLDEIGYETTSDSEDGEEDESNEGFLMKSFKKFTLDGSAAKADAADSRKKLKRWPTFKELVNDENTSFVSETIIQLFLETGVLINDSKLMLQAIHVQQLYRCLRELRSRDKKAQEESAQEEQPLRQQPAERARDGKLEERTPAGPAGPAGPKDPKGPDAGSTTKPSEKPRNLTVRSAFYEGEGGNGGAGRESGMSSPKNLEVSLPTFDAFPADSSLRKSKSSVSVLSAPTSLLRATESHGSALGALGAVGGIDEALSVRHPSPRRDHLHLPVNNDSNLSVDFPTLNATGSGRSTGVHSDDHSLYSVETRGSDKGDAKKKKKRFFGRFRR</sequence>
<dbReference type="InterPro" id="IPR015915">
    <property type="entry name" value="Kelch-typ_b-propeller"/>
</dbReference>
<feature type="compositionally biased region" description="Polar residues" evidence="1">
    <location>
        <begin position="610"/>
        <end position="633"/>
    </location>
</feature>
<dbReference type="SUPFAM" id="SSF117281">
    <property type="entry name" value="Kelch motif"/>
    <property type="match status" value="1"/>
</dbReference>
<protein>
    <submittedName>
        <fullName evidence="2">Uncharacterized protein</fullName>
    </submittedName>
</protein>
<dbReference type="GO" id="GO:0045454">
    <property type="term" value="P:cell redox homeostasis"/>
    <property type="evidence" value="ECO:0007669"/>
    <property type="project" value="TreeGrafter"/>
</dbReference>
<dbReference type="PANTHER" id="PTHR43503">
    <property type="entry name" value="MCG48959-RELATED"/>
    <property type="match status" value="1"/>
</dbReference>
<dbReference type="InterPro" id="IPR011498">
    <property type="entry name" value="Kelch_2"/>
</dbReference>
<reference evidence="2 3" key="1">
    <citation type="journal article" date="2016" name="Proc. Natl. Acad. Sci. U.S.A.">
        <title>Comparative genomics of biotechnologically important yeasts.</title>
        <authorList>
            <person name="Riley R."/>
            <person name="Haridas S."/>
            <person name="Wolfe K.H."/>
            <person name="Lopes M.R."/>
            <person name="Hittinger C.T."/>
            <person name="Goeker M."/>
            <person name="Salamov A.A."/>
            <person name="Wisecaver J.H."/>
            <person name="Long T.M."/>
            <person name="Calvey C.H."/>
            <person name="Aerts A.L."/>
            <person name="Barry K.W."/>
            <person name="Choi C."/>
            <person name="Clum A."/>
            <person name="Coughlan A.Y."/>
            <person name="Deshpande S."/>
            <person name="Douglass A.P."/>
            <person name="Hanson S.J."/>
            <person name="Klenk H.-P."/>
            <person name="LaButti K.M."/>
            <person name="Lapidus A."/>
            <person name="Lindquist E.A."/>
            <person name="Lipzen A.M."/>
            <person name="Meier-Kolthoff J.P."/>
            <person name="Ohm R.A."/>
            <person name="Otillar R.P."/>
            <person name="Pangilinan J.L."/>
            <person name="Peng Y."/>
            <person name="Rokas A."/>
            <person name="Rosa C.A."/>
            <person name="Scheuner C."/>
            <person name="Sibirny A.A."/>
            <person name="Slot J.C."/>
            <person name="Stielow J.B."/>
            <person name="Sun H."/>
            <person name="Kurtzman C.P."/>
            <person name="Blackwell M."/>
            <person name="Grigoriev I.V."/>
            <person name="Jeffries T.W."/>
        </authorList>
    </citation>
    <scope>NUCLEOTIDE SEQUENCE [LARGE SCALE GENOMIC DNA]</scope>
    <source>
        <strain evidence="2 3">NRRL Y-2026</strain>
    </source>
</reference>
<feature type="compositionally biased region" description="Gly residues" evidence="1">
    <location>
        <begin position="1243"/>
        <end position="1252"/>
    </location>
</feature>
<dbReference type="Pfam" id="PF07646">
    <property type="entry name" value="Kelch_2"/>
    <property type="match status" value="1"/>
</dbReference>
<dbReference type="STRING" id="763406.A0A1E3NI89"/>
<gene>
    <name evidence="2" type="ORF">PICMEDRAFT_17130</name>
</gene>
<dbReference type="Gene3D" id="2.120.10.80">
    <property type="entry name" value="Kelch-type beta propeller"/>
    <property type="match status" value="1"/>
</dbReference>
<dbReference type="Proteomes" id="UP000094455">
    <property type="component" value="Unassembled WGS sequence"/>
</dbReference>
<dbReference type="GeneID" id="30178162"/>